<keyword evidence="10" id="KW-1185">Reference proteome</keyword>
<dbReference type="EMBL" id="CAJNOT010000229">
    <property type="protein sequence ID" value="CAF0903398.1"/>
    <property type="molecule type" value="Genomic_DNA"/>
</dbReference>
<dbReference type="InterPro" id="IPR036188">
    <property type="entry name" value="FAD/NAD-bd_sf"/>
</dbReference>
<evidence type="ECO:0000313" key="6">
    <source>
        <dbReference type="EMBL" id="CAF1131236.1"/>
    </source>
</evidence>
<feature type="domain" description="FAD-binding" evidence="3">
    <location>
        <begin position="10"/>
        <end position="73"/>
    </location>
</feature>
<dbReference type="Proteomes" id="UP000663864">
    <property type="component" value="Unassembled WGS sequence"/>
</dbReference>
<dbReference type="Proteomes" id="UP000663882">
    <property type="component" value="Unassembled WGS sequence"/>
</dbReference>
<evidence type="ECO:0000259" key="3">
    <source>
        <dbReference type="Pfam" id="PF01494"/>
    </source>
</evidence>
<evidence type="ECO:0000256" key="1">
    <source>
        <dbReference type="ARBA" id="ARBA00023002"/>
    </source>
</evidence>
<dbReference type="PANTHER" id="PTHR13789">
    <property type="entry name" value="MONOOXYGENASE"/>
    <property type="match status" value="1"/>
</dbReference>
<dbReference type="OrthoDB" id="10006307at2759"/>
<dbReference type="GO" id="GO:0071949">
    <property type="term" value="F:FAD binding"/>
    <property type="evidence" value="ECO:0007669"/>
    <property type="project" value="InterPro"/>
</dbReference>
<dbReference type="PRINTS" id="PR00420">
    <property type="entry name" value="RNGMNOXGNASE"/>
</dbReference>
<dbReference type="Proteomes" id="UP000663823">
    <property type="component" value="Unassembled WGS sequence"/>
</dbReference>
<keyword evidence="2" id="KW-0503">Monooxygenase</keyword>
<evidence type="ECO:0000313" key="7">
    <source>
        <dbReference type="EMBL" id="CAF3812884.1"/>
    </source>
</evidence>
<dbReference type="PANTHER" id="PTHR13789:SF268">
    <property type="entry name" value="5-METHYLPHENAZINE-1-CARBOXYLATE 1-MONOOXYGENASE"/>
    <property type="match status" value="1"/>
</dbReference>
<dbReference type="AlphaFoldDB" id="A0A813ZRP7"/>
<comment type="caution">
    <text evidence="4">The sequence shown here is derived from an EMBL/GenBank/DDBJ whole genome shotgun (WGS) entry which is preliminary data.</text>
</comment>
<evidence type="ECO:0000313" key="10">
    <source>
        <dbReference type="Proteomes" id="UP000663870"/>
    </source>
</evidence>
<dbReference type="SUPFAM" id="SSF51905">
    <property type="entry name" value="FAD/NAD(P)-binding domain"/>
    <property type="match status" value="1"/>
</dbReference>
<evidence type="ECO:0000313" key="5">
    <source>
        <dbReference type="EMBL" id="CAF0994960.1"/>
    </source>
</evidence>
<proteinExistence type="predicted"/>
<protein>
    <recommendedName>
        <fullName evidence="3">FAD-binding domain-containing protein</fullName>
    </recommendedName>
</protein>
<organism evidence="4 9">
    <name type="scientific">Rotaria sordida</name>
    <dbReference type="NCBI Taxonomy" id="392033"/>
    <lineage>
        <taxon>Eukaryota</taxon>
        <taxon>Metazoa</taxon>
        <taxon>Spiralia</taxon>
        <taxon>Gnathifera</taxon>
        <taxon>Rotifera</taxon>
        <taxon>Eurotatoria</taxon>
        <taxon>Bdelloidea</taxon>
        <taxon>Philodinida</taxon>
        <taxon>Philodinidae</taxon>
        <taxon>Rotaria</taxon>
    </lineage>
</organism>
<accession>A0A813ZRP7</accession>
<name>A0A813ZRP7_9BILA</name>
<evidence type="ECO:0000256" key="2">
    <source>
        <dbReference type="ARBA" id="ARBA00023033"/>
    </source>
</evidence>
<dbReference type="EMBL" id="CAJNOO010000624">
    <property type="protein sequence ID" value="CAF0994960.1"/>
    <property type="molecule type" value="Genomic_DNA"/>
</dbReference>
<keyword evidence="1" id="KW-0560">Oxidoreductase</keyword>
<dbReference type="InterPro" id="IPR050493">
    <property type="entry name" value="FAD-dep_Monooxygenase_BioMet"/>
</dbReference>
<feature type="domain" description="FAD-binding" evidence="3">
    <location>
        <begin position="173"/>
        <end position="251"/>
    </location>
</feature>
<dbReference type="EMBL" id="CAJOAX010002690">
    <property type="protein sequence ID" value="CAF3812884.1"/>
    <property type="molecule type" value="Genomic_DNA"/>
</dbReference>
<evidence type="ECO:0000313" key="4">
    <source>
        <dbReference type="EMBL" id="CAF0903398.1"/>
    </source>
</evidence>
<evidence type="ECO:0000313" key="9">
    <source>
        <dbReference type="Proteomes" id="UP000663864"/>
    </source>
</evidence>
<dbReference type="Gene3D" id="3.50.50.60">
    <property type="entry name" value="FAD/NAD(P)-binding domain"/>
    <property type="match status" value="1"/>
</dbReference>
<dbReference type="Proteomes" id="UP000663870">
    <property type="component" value="Unassembled WGS sequence"/>
</dbReference>
<dbReference type="SUPFAM" id="SSF54373">
    <property type="entry name" value="FAD-linked reductases, C-terminal domain"/>
    <property type="match status" value="1"/>
</dbReference>
<dbReference type="Proteomes" id="UP000663836">
    <property type="component" value="Unassembled WGS sequence"/>
</dbReference>
<sequence length="316" mass="35349">MHRGNFQQLLLRHIRHEIGETSIRLSQKLVAFRSVSDHVEVDFVNPSTGDQNTELAKVLVGADGINSTVRKILYPDEGRPLWSGVTIWRGVTQTDKLLLDGRSLIVMGDPNDVQLVMGHVSKNVINWTCLVRVEDPNMQISPAAPDWNNLGHIEDLLPLMSNMKLNFVDIHHIIQSSMIINKFPMTDRNTLPRWTHDRVTLLGDAAHPMYPYGGNGASQAILDARGLILSFRQHGVTLQGLQAYDDLRRPASNIVVLASRQYSCDEILKVVHERAPDGFEHLSDVISSAELEAIMSNSKRVAGLHAEQLNQEPPLF</sequence>
<evidence type="ECO:0000313" key="8">
    <source>
        <dbReference type="EMBL" id="CAF3817105.1"/>
    </source>
</evidence>
<gene>
    <name evidence="8" type="ORF">JBS370_LOCUS16224</name>
    <name evidence="6" type="ORF">JXQ802_LOCUS20715</name>
    <name evidence="7" type="ORF">OTI717_LOCUS18931</name>
    <name evidence="5" type="ORF">RFH988_LOCUS13861</name>
    <name evidence="4" type="ORF">ZHD862_LOCUS7505</name>
</gene>
<dbReference type="InterPro" id="IPR002938">
    <property type="entry name" value="FAD-bd"/>
</dbReference>
<reference evidence="4" key="1">
    <citation type="submission" date="2021-02" db="EMBL/GenBank/DDBJ databases">
        <authorList>
            <person name="Nowell W R."/>
        </authorList>
    </citation>
    <scope>NUCLEOTIDE SEQUENCE</scope>
</reference>
<dbReference type="GO" id="GO:0004497">
    <property type="term" value="F:monooxygenase activity"/>
    <property type="evidence" value="ECO:0007669"/>
    <property type="project" value="UniProtKB-KW"/>
</dbReference>
<dbReference type="Pfam" id="PF01494">
    <property type="entry name" value="FAD_binding_3"/>
    <property type="match status" value="2"/>
</dbReference>
<dbReference type="EMBL" id="CAJNOL010000596">
    <property type="protein sequence ID" value="CAF1131236.1"/>
    <property type="molecule type" value="Genomic_DNA"/>
</dbReference>
<dbReference type="EMBL" id="CAJOBD010001614">
    <property type="protein sequence ID" value="CAF3817105.1"/>
    <property type="molecule type" value="Genomic_DNA"/>
</dbReference>